<evidence type="ECO:0000256" key="2">
    <source>
        <dbReference type="ARBA" id="ARBA00023125"/>
    </source>
</evidence>
<organism evidence="6 7">
    <name type="scientific">Kocuria oceani</name>
    <dbReference type="NCBI Taxonomy" id="988827"/>
    <lineage>
        <taxon>Bacteria</taxon>
        <taxon>Bacillati</taxon>
        <taxon>Actinomycetota</taxon>
        <taxon>Actinomycetes</taxon>
        <taxon>Micrococcales</taxon>
        <taxon>Micrococcaceae</taxon>
        <taxon>Kocuria</taxon>
    </lineage>
</organism>
<dbReference type="Proteomes" id="UP001595797">
    <property type="component" value="Unassembled WGS sequence"/>
</dbReference>
<accession>A0ABV9TS49</accession>
<dbReference type="PROSITE" id="PS50977">
    <property type="entry name" value="HTH_TETR_2"/>
    <property type="match status" value="1"/>
</dbReference>
<keyword evidence="3" id="KW-0804">Transcription</keyword>
<keyword evidence="2 4" id="KW-0238">DNA-binding</keyword>
<evidence type="ECO:0000256" key="3">
    <source>
        <dbReference type="ARBA" id="ARBA00023163"/>
    </source>
</evidence>
<dbReference type="InterPro" id="IPR009057">
    <property type="entry name" value="Homeodomain-like_sf"/>
</dbReference>
<proteinExistence type="predicted"/>
<comment type="caution">
    <text evidence="6">The sequence shown here is derived from an EMBL/GenBank/DDBJ whole genome shotgun (WGS) entry which is preliminary data.</text>
</comment>
<dbReference type="RefSeq" id="WP_277552251.1">
    <property type="nucleotide sequence ID" value="NZ_JARAMH010000025.1"/>
</dbReference>
<protein>
    <submittedName>
        <fullName evidence="6">TetR/AcrR family transcriptional regulator</fullName>
    </submittedName>
</protein>
<feature type="domain" description="HTH tetR-type" evidence="5">
    <location>
        <begin position="15"/>
        <end position="75"/>
    </location>
</feature>
<dbReference type="PANTHER" id="PTHR30055:SF238">
    <property type="entry name" value="MYCOFACTOCIN BIOSYNTHESIS TRANSCRIPTIONAL REGULATOR MFTR-RELATED"/>
    <property type="match status" value="1"/>
</dbReference>
<dbReference type="Pfam" id="PF00440">
    <property type="entry name" value="TetR_N"/>
    <property type="match status" value="1"/>
</dbReference>
<sequence>MSTTSSSSLRQRRRADTWAAIHEAAAALVLDHGIEGTTVDAITQSAGVSPRTFFNYFRTKEDAVLGLRAPALDPTLLKGFTAEGDLLGQTSRLLLAVARSADATGDPVRRRALLRRYPHLGQRHKEYMLEAEELVRQALAGLLAADPQCSAQVPGCDAQELARMLVMIAGVPIRFALASPAYDTDSGVTPENLTSALTLFHHVQRKLS</sequence>
<dbReference type="InterPro" id="IPR023772">
    <property type="entry name" value="DNA-bd_HTH_TetR-type_CS"/>
</dbReference>
<dbReference type="EMBL" id="JBHSIW010000036">
    <property type="protein sequence ID" value="MFC4905632.1"/>
    <property type="molecule type" value="Genomic_DNA"/>
</dbReference>
<name>A0ABV9TS49_9MICC</name>
<evidence type="ECO:0000313" key="7">
    <source>
        <dbReference type="Proteomes" id="UP001595797"/>
    </source>
</evidence>
<dbReference type="SUPFAM" id="SSF46689">
    <property type="entry name" value="Homeodomain-like"/>
    <property type="match status" value="1"/>
</dbReference>
<keyword evidence="1" id="KW-0805">Transcription regulation</keyword>
<feature type="DNA-binding region" description="H-T-H motif" evidence="4">
    <location>
        <begin position="38"/>
        <end position="57"/>
    </location>
</feature>
<reference evidence="7" key="1">
    <citation type="journal article" date="2019" name="Int. J. Syst. Evol. Microbiol.">
        <title>The Global Catalogue of Microorganisms (GCM) 10K type strain sequencing project: providing services to taxonomists for standard genome sequencing and annotation.</title>
        <authorList>
            <consortium name="The Broad Institute Genomics Platform"/>
            <consortium name="The Broad Institute Genome Sequencing Center for Infectious Disease"/>
            <person name="Wu L."/>
            <person name="Ma J."/>
        </authorList>
    </citation>
    <scope>NUCLEOTIDE SEQUENCE [LARGE SCALE GENOMIC DNA]</scope>
    <source>
        <strain evidence="7">CGMCC 4.6946</strain>
    </source>
</reference>
<gene>
    <name evidence="6" type="ORF">ACFPCS_18920</name>
</gene>
<dbReference type="PROSITE" id="PS01081">
    <property type="entry name" value="HTH_TETR_1"/>
    <property type="match status" value="1"/>
</dbReference>
<evidence type="ECO:0000259" key="5">
    <source>
        <dbReference type="PROSITE" id="PS50977"/>
    </source>
</evidence>
<dbReference type="Gene3D" id="1.10.357.10">
    <property type="entry name" value="Tetracycline Repressor, domain 2"/>
    <property type="match status" value="1"/>
</dbReference>
<dbReference type="PANTHER" id="PTHR30055">
    <property type="entry name" value="HTH-TYPE TRANSCRIPTIONAL REGULATOR RUTR"/>
    <property type="match status" value="1"/>
</dbReference>
<evidence type="ECO:0000256" key="4">
    <source>
        <dbReference type="PROSITE-ProRule" id="PRU00335"/>
    </source>
</evidence>
<dbReference type="InterPro" id="IPR001647">
    <property type="entry name" value="HTH_TetR"/>
</dbReference>
<evidence type="ECO:0000313" key="6">
    <source>
        <dbReference type="EMBL" id="MFC4905632.1"/>
    </source>
</evidence>
<keyword evidence="7" id="KW-1185">Reference proteome</keyword>
<dbReference type="InterPro" id="IPR050109">
    <property type="entry name" value="HTH-type_TetR-like_transc_reg"/>
</dbReference>
<evidence type="ECO:0000256" key="1">
    <source>
        <dbReference type="ARBA" id="ARBA00023015"/>
    </source>
</evidence>